<gene>
    <name evidence="6" type="ORF">SP5_074_00370</name>
</gene>
<dbReference type="EMBL" id="BBPI01000074">
    <property type="protein sequence ID" value="GAM02200.1"/>
    <property type="molecule type" value="Genomic_DNA"/>
</dbReference>
<dbReference type="PANTHER" id="PTHR33337">
    <property type="entry name" value="GFA DOMAIN-CONTAINING PROTEIN"/>
    <property type="match status" value="1"/>
</dbReference>
<proteinExistence type="inferred from homology"/>
<keyword evidence="7" id="KW-1185">Reference proteome</keyword>
<evidence type="ECO:0000256" key="3">
    <source>
        <dbReference type="ARBA" id="ARBA00022833"/>
    </source>
</evidence>
<organism evidence="6 7">
    <name type="scientific">Sphingomonas parapaucimobilis NBRC 15100</name>
    <dbReference type="NCBI Taxonomy" id="1219049"/>
    <lineage>
        <taxon>Bacteria</taxon>
        <taxon>Pseudomonadati</taxon>
        <taxon>Pseudomonadota</taxon>
        <taxon>Alphaproteobacteria</taxon>
        <taxon>Sphingomonadales</taxon>
        <taxon>Sphingomonadaceae</taxon>
        <taxon>Sphingomonas</taxon>
    </lineage>
</organism>
<feature type="domain" description="CENP-V/GFA" evidence="5">
    <location>
        <begin position="4"/>
        <end position="115"/>
    </location>
</feature>
<dbReference type="PANTHER" id="PTHR33337:SF40">
    <property type="entry name" value="CENP-V_GFA DOMAIN-CONTAINING PROTEIN-RELATED"/>
    <property type="match status" value="1"/>
</dbReference>
<evidence type="ECO:0000256" key="4">
    <source>
        <dbReference type="ARBA" id="ARBA00023239"/>
    </source>
</evidence>
<dbReference type="InterPro" id="IPR006913">
    <property type="entry name" value="CENP-V/GFA"/>
</dbReference>
<evidence type="ECO:0000256" key="2">
    <source>
        <dbReference type="ARBA" id="ARBA00022723"/>
    </source>
</evidence>
<evidence type="ECO:0000256" key="1">
    <source>
        <dbReference type="ARBA" id="ARBA00005495"/>
    </source>
</evidence>
<dbReference type="OrthoDB" id="7186766at2"/>
<dbReference type="Pfam" id="PF04828">
    <property type="entry name" value="GFA"/>
    <property type="match status" value="1"/>
</dbReference>
<accession>A0A0A1W9Q5</accession>
<evidence type="ECO:0000313" key="6">
    <source>
        <dbReference type="EMBL" id="GAM02200.1"/>
    </source>
</evidence>
<comment type="caution">
    <text evidence="6">The sequence shown here is derived from an EMBL/GenBank/DDBJ whole genome shotgun (WGS) entry which is preliminary data.</text>
</comment>
<dbReference type="RefSeq" id="WP_042489992.1">
    <property type="nucleotide sequence ID" value="NZ_BBPI01000074.1"/>
</dbReference>
<dbReference type="InterPro" id="IPR011057">
    <property type="entry name" value="Mss4-like_sf"/>
</dbReference>
<dbReference type="AlphaFoldDB" id="A0A0A1W9Q5"/>
<dbReference type="Proteomes" id="UP000032305">
    <property type="component" value="Unassembled WGS sequence"/>
</dbReference>
<dbReference type="Gene3D" id="3.90.1590.10">
    <property type="entry name" value="glutathione-dependent formaldehyde- activating enzyme (gfa)"/>
    <property type="match status" value="1"/>
</dbReference>
<keyword evidence="2" id="KW-0479">Metal-binding</keyword>
<dbReference type="GO" id="GO:0016846">
    <property type="term" value="F:carbon-sulfur lyase activity"/>
    <property type="evidence" value="ECO:0007669"/>
    <property type="project" value="InterPro"/>
</dbReference>
<evidence type="ECO:0000259" key="5">
    <source>
        <dbReference type="PROSITE" id="PS51891"/>
    </source>
</evidence>
<dbReference type="PROSITE" id="PS51891">
    <property type="entry name" value="CENP_V_GFA"/>
    <property type="match status" value="1"/>
</dbReference>
<name>A0A0A1W9Q5_9SPHN</name>
<reference evidence="6 7" key="1">
    <citation type="submission" date="2014-11" db="EMBL/GenBank/DDBJ databases">
        <title>Whole genome shotgun sequence of Sphingomonas parapaucimobilis NBRC 15100.</title>
        <authorList>
            <person name="Katano-Makiyama Y."/>
            <person name="Hosoyama A."/>
            <person name="Hashimoto M."/>
            <person name="Hosoyama Y."/>
            <person name="Noguchi M."/>
            <person name="Numata M."/>
            <person name="Tsuchikane K."/>
            <person name="Hirakata S."/>
            <person name="Uohara A."/>
            <person name="Shimodaira J."/>
            <person name="Ohji S."/>
            <person name="Ichikawa N."/>
            <person name="Kimura A."/>
            <person name="Yamazoe A."/>
            <person name="Fujita N."/>
        </authorList>
    </citation>
    <scope>NUCLEOTIDE SEQUENCE [LARGE SCALE GENOMIC DNA]</scope>
    <source>
        <strain evidence="6 7">NBRC 15100</strain>
    </source>
</reference>
<keyword evidence="3" id="KW-0862">Zinc</keyword>
<dbReference type="eggNOG" id="COG3791">
    <property type="taxonomic scope" value="Bacteria"/>
</dbReference>
<protein>
    <recommendedName>
        <fullName evidence="5">CENP-V/GFA domain-containing protein</fullName>
    </recommendedName>
</protein>
<dbReference type="SUPFAM" id="SSF51316">
    <property type="entry name" value="Mss4-like"/>
    <property type="match status" value="1"/>
</dbReference>
<keyword evidence="4" id="KW-0456">Lyase</keyword>
<sequence length="140" mass="15675">MTKWMASCACGRVEFHLSAPPTMMATCHCTRCRKVGASTFVFVEASTFTWIKGQDSVRRLAAEPPYLYNRHFCGECGTALGEPGVGTSFPINAHCFDSELPLRVRFHEFVDEKPDWYAICDQATQYARHPVKNDPPPAEA</sequence>
<dbReference type="GO" id="GO:0046872">
    <property type="term" value="F:metal ion binding"/>
    <property type="evidence" value="ECO:0007669"/>
    <property type="project" value="UniProtKB-KW"/>
</dbReference>
<comment type="similarity">
    <text evidence="1">Belongs to the Gfa family.</text>
</comment>
<evidence type="ECO:0000313" key="7">
    <source>
        <dbReference type="Proteomes" id="UP000032305"/>
    </source>
</evidence>